<name>A0AA88GZJ5_NAELO</name>
<organism evidence="2 3">
    <name type="scientific">Naegleria lovaniensis</name>
    <name type="common">Amoeba</name>
    <dbReference type="NCBI Taxonomy" id="51637"/>
    <lineage>
        <taxon>Eukaryota</taxon>
        <taxon>Discoba</taxon>
        <taxon>Heterolobosea</taxon>
        <taxon>Tetramitia</taxon>
        <taxon>Eutetramitia</taxon>
        <taxon>Vahlkampfiidae</taxon>
        <taxon>Naegleria</taxon>
    </lineage>
</organism>
<feature type="region of interest" description="Disordered" evidence="1">
    <location>
        <begin position="1"/>
        <end position="94"/>
    </location>
</feature>
<proteinExistence type="predicted"/>
<protein>
    <submittedName>
        <fullName evidence="2">Uncharacterized protein</fullName>
    </submittedName>
</protein>
<evidence type="ECO:0000313" key="3">
    <source>
        <dbReference type="Proteomes" id="UP000816034"/>
    </source>
</evidence>
<dbReference type="EMBL" id="PYSW02000010">
    <property type="protein sequence ID" value="KAG2388549.1"/>
    <property type="molecule type" value="Genomic_DNA"/>
</dbReference>
<dbReference type="GeneID" id="68093175"/>
<sequence length="1901" mass="218021">MKSLNKPPITSSLSELNNHGGTNNGKHQSSSSISSLAKLIGNQKERRKRLKMSVSDPFDGFMNSNSTHHHQQDDNHNGSMIMDGTGPTGPTPNATHKLLHNILREEDEEPLLLLNQSSHDNQKHDLMEKLMDHFSTISISLFHMVIKEHSTHHNSQLSPMEIRSKVVHVLERDVTNVFMFQYEYSLKKHITSVLSWFLAFHIYFIQEIALCFVKFENFDNIFVGDLSLLTTLPRKIKISSSTTHTTTEQTSTFDFYMKFLLNFVSSELVHNISMPPSSLCTNFDRITFLNLLARPTTLFESSLLQKLEKLFHLSFPNQPKIILNYSTLLHLHQSQIYSIPDYILSLPTENVIQLLAERSIFEYQFLSSNNKDGQVDPKLTSQLESVQYECLWHSTFFDKKKDTSKILKFLSTFRLWKNKEISNDNALKALIVWNEFAKNSMDQQEKRMVYIKSYIRMINVSRKIIEPSLAQSFILNELGNLLRKDTTSTINPSNSTTITATQDFIQLREPLSKSDDPTFEQAQNEVFEWFVDRLQETTASSETIISCIREALISPHVHLPTIIPLMAKLIRTHENHILTLIDESLCRAIESEDISLALTCLIVARNIYSIPKYIKTSSSYANKPTLVNNQHLSTIDQWMKDHLFMYLSTGSNTIMAGGISLERNAKSASFVCKLIDTIIPLESVTFLQMYQRVLNGITNSRHELVSQLTNKLKKQLTEMSDDNTNMTDMSNPNNENGAYFEVKNILEEYEKLGDEIFNKSAQKKGNSSAPPLVYYPLMKKNRWCNVIVPELLAFTFRKEGRDDVEFEKAKRKYDKLKFALLSSLRNRKMIPEDTTIAAKEDVNAEISGKESLNCSIQEKMTHLEGCLSRVTVEIEHQMRKHSGLMKMETICGIFYEAHILILEVLKDCEKEDTNRQLAIAKNIIQMALQTFYDCCTLTSGSNSDTQSVATLSEDTKQTHLDWIVLFKVGILIPLAHFSSIFKQSIVECLKIYLSSTISTSDSQKSNTDMCYMLSTLVASLCIISTNEVTIIREFIETLCNNEKHRPYAFSLQEALQKRYQLLRMCFEIDLIPSNFSDAIQIGQLVLAILEAISIFEKYNSGFGVAHNVFEVLDVHILEETFKVLVTNHLETILSKENRFYCLFPSSIVQLFVWIVSRYYQLFFIVESSERPLRVSFSAELVSQLLTSNPKRSTSCNRTSSHEQQTKQEDILLDQMNAMIQALSSNTMVSMFFEKTPELTFEQWLRLELLMTCEDKLSLDLYYKQHLLSYLSQTCSQSPHRSKPFVLSQFISIITQEIVLTPSPSSTRAMINTCMMNAVSSLIPKFFLVSNSHRDHDENHNEDSLSSLWLLEILLNLLQHAQSKHKRSVVRDFTTLLQHVDPIIFIIGSYSIPNSVITRTARDRNNTSKINNTNALTEWLEEALTTLTMKILNPMNSIHPWPTEFTSKILEGLLFLALLCFTACEDSQQEEEFSSSTTTLSKLFENFWSTNFILRLNLSRNLSFYSTLIESFILSHFSHNSKMQEFYAQCFGEELLTGGIQFAQTFLSEAPGSEEILLNCLLQTQNHPDGQKFLACQLTEIILHAYRGSTHDGEPYHELIHSLFNQKEEKHLSCSHTVEMLKYMKTVMMMKCSTTLQIESHPLEQTNTSQQQQQVVNLTCQQLTALASAHEEYSKAFMIQFFQCLFVTYSSLVMNNSLWNEKSVTPIFYPTQHAFQLSNGENSIYLKLMEQVMNKMIALNGNFYLDLFEKIYNLFENAQSTDFTSSIMLQLFDSIHSSKKSLDEIHPQNVRMNVYGILVVAIFKLTLSNSTLVQAIQTQLNHPEEENAMSTWINAEWYQAKFCKLVSILRKIAYVDGTEYLSSHNSTEAISILRSLLDRGLISEQEAEPEIDLMGIEFSQLE</sequence>
<keyword evidence="3" id="KW-1185">Reference proteome</keyword>
<accession>A0AA88GZJ5</accession>
<dbReference type="RefSeq" id="XP_044552541.1">
    <property type="nucleotide sequence ID" value="XM_044697067.1"/>
</dbReference>
<gene>
    <name evidence="2" type="ORF">C9374_000713</name>
</gene>
<evidence type="ECO:0000313" key="2">
    <source>
        <dbReference type="EMBL" id="KAG2388549.1"/>
    </source>
</evidence>
<evidence type="ECO:0000256" key="1">
    <source>
        <dbReference type="SAM" id="MobiDB-lite"/>
    </source>
</evidence>
<dbReference type="Proteomes" id="UP000816034">
    <property type="component" value="Unassembled WGS sequence"/>
</dbReference>
<reference evidence="2 3" key="1">
    <citation type="journal article" date="2018" name="BMC Genomics">
        <title>The genome of Naegleria lovaniensis, the basis for a comparative approach to unravel pathogenicity factors of the human pathogenic amoeba N. fowleri.</title>
        <authorList>
            <person name="Liechti N."/>
            <person name="Schurch N."/>
            <person name="Bruggmann R."/>
            <person name="Wittwer M."/>
        </authorList>
    </citation>
    <scope>NUCLEOTIDE SEQUENCE [LARGE SCALE GENOMIC DNA]</scope>
    <source>
        <strain evidence="2 3">ATCC 30569</strain>
    </source>
</reference>
<comment type="caution">
    <text evidence="2">The sequence shown here is derived from an EMBL/GenBank/DDBJ whole genome shotgun (WGS) entry which is preliminary data.</text>
</comment>
<feature type="compositionally biased region" description="Polar residues" evidence="1">
    <location>
        <begin position="8"/>
        <end position="28"/>
    </location>
</feature>